<comment type="caution">
    <text evidence="3">The sequence shown here is derived from an EMBL/GenBank/DDBJ whole genome shotgun (WGS) entry which is preliminary data.</text>
</comment>
<protein>
    <submittedName>
        <fullName evidence="3">Uncharacterized protein</fullName>
    </submittedName>
</protein>
<dbReference type="Proteomes" id="UP001180020">
    <property type="component" value="Unassembled WGS sequence"/>
</dbReference>
<evidence type="ECO:0000313" key="3">
    <source>
        <dbReference type="EMBL" id="KAK1320690.1"/>
    </source>
</evidence>
<gene>
    <name evidence="3" type="ORF">QJS10_CPA03g01551</name>
</gene>
<evidence type="ECO:0000313" key="4">
    <source>
        <dbReference type="Proteomes" id="UP001180020"/>
    </source>
</evidence>
<keyword evidence="2" id="KW-0539">Nucleus</keyword>
<evidence type="ECO:0000256" key="1">
    <source>
        <dbReference type="ARBA" id="ARBA00004123"/>
    </source>
</evidence>
<reference evidence="3" key="1">
    <citation type="journal article" date="2023" name="Nat. Commun.">
        <title>Diploid and tetraploid genomes of Acorus and the evolution of monocots.</title>
        <authorList>
            <person name="Ma L."/>
            <person name="Liu K.W."/>
            <person name="Li Z."/>
            <person name="Hsiao Y.Y."/>
            <person name="Qi Y."/>
            <person name="Fu T."/>
            <person name="Tang G.D."/>
            <person name="Zhang D."/>
            <person name="Sun W.H."/>
            <person name="Liu D.K."/>
            <person name="Li Y."/>
            <person name="Chen G.Z."/>
            <person name="Liu X.D."/>
            <person name="Liao X.Y."/>
            <person name="Jiang Y.T."/>
            <person name="Yu X."/>
            <person name="Hao Y."/>
            <person name="Huang J."/>
            <person name="Zhao X.W."/>
            <person name="Ke S."/>
            <person name="Chen Y.Y."/>
            <person name="Wu W.L."/>
            <person name="Hsu J.L."/>
            <person name="Lin Y.F."/>
            <person name="Huang M.D."/>
            <person name="Li C.Y."/>
            <person name="Huang L."/>
            <person name="Wang Z.W."/>
            <person name="Zhao X."/>
            <person name="Zhong W.Y."/>
            <person name="Peng D.H."/>
            <person name="Ahmad S."/>
            <person name="Lan S."/>
            <person name="Zhang J.S."/>
            <person name="Tsai W.C."/>
            <person name="Van de Peer Y."/>
            <person name="Liu Z.J."/>
        </authorList>
    </citation>
    <scope>NUCLEOTIDE SEQUENCE</scope>
    <source>
        <strain evidence="3">CP</strain>
    </source>
</reference>
<accession>A0AAV9F431</accession>
<dbReference type="PANTHER" id="PTHR16223">
    <property type="entry name" value="TRANSCRIPTION FACTOR BHLH83-RELATED"/>
    <property type="match status" value="1"/>
</dbReference>
<proteinExistence type="predicted"/>
<dbReference type="GO" id="GO:0000978">
    <property type="term" value="F:RNA polymerase II cis-regulatory region sequence-specific DNA binding"/>
    <property type="evidence" value="ECO:0007669"/>
    <property type="project" value="TreeGrafter"/>
</dbReference>
<keyword evidence="4" id="KW-1185">Reference proteome</keyword>
<name>A0AAV9F431_ACOCL</name>
<comment type="subcellular location">
    <subcellularLocation>
        <location evidence="1">Nucleus</location>
    </subcellularLocation>
</comment>
<dbReference type="GO" id="GO:0000981">
    <property type="term" value="F:DNA-binding transcription factor activity, RNA polymerase II-specific"/>
    <property type="evidence" value="ECO:0007669"/>
    <property type="project" value="TreeGrafter"/>
</dbReference>
<dbReference type="GO" id="GO:0005634">
    <property type="term" value="C:nucleus"/>
    <property type="evidence" value="ECO:0007669"/>
    <property type="project" value="UniProtKB-SubCell"/>
</dbReference>
<reference evidence="3" key="2">
    <citation type="submission" date="2023-06" db="EMBL/GenBank/DDBJ databases">
        <authorList>
            <person name="Ma L."/>
            <person name="Liu K.-W."/>
            <person name="Li Z."/>
            <person name="Hsiao Y.-Y."/>
            <person name="Qi Y."/>
            <person name="Fu T."/>
            <person name="Tang G."/>
            <person name="Zhang D."/>
            <person name="Sun W.-H."/>
            <person name="Liu D.-K."/>
            <person name="Li Y."/>
            <person name="Chen G.-Z."/>
            <person name="Liu X.-D."/>
            <person name="Liao X.-Y."/>
            <person name="Jiang Y.-T."/>
            <person name="Yu X."/>
            <person name="Hao Y."/>
            <person name="Huang J."/>
            <person name="Zhao X.-W."/>
            <person name="Ke S."/>
            <person name="Chen Y.-Y."/>
            <person name="Wu W.-L."/>
            <person name="Hsu J.-L."/>
            <person name="Lin Y.-F."/>
            <person name="Huang M.-D."/>
            <person name="Li C.-Y."/>
            <person name="Huang L."/>
            <person name="Wang Z.-W."/>
            <person name="Zhao X."/>
            <person name="Zhong W.-Y."/>
            <person name="Peng D.-H."/>
            <person name="Ahmad S."/>
            <person name="Lan S."/>
            <person name="Zhang J.-S."/>
            <person name="Tsai W.-C."/>
            <person name="Van De Peer Y."/>
            <person name="Liu Z.-J."/>
        </authorList>
    </citation>
    <scope>NUCLEOTIDE SEQUENCE</scope>
    <source>
        <strain evidence="3">CP</strain>
        <tissue evidence="3">Leaves</tissue>
    </source>
</reference>
<evidence type="ECO:0000256" key="2">
    <source>
        <dbReference type="ARBA" id="ARBA00023242"/>
    </source>
</evidence>
<organism evidence="3 4">
    <name type="scientific">Acorus calamus</name>
    <name type="common">Sweet flag</name>
    <dbReference type="NCBI Taxonomy" id="4465"/>
    <lineage>
        <taxon>Eukaryota</taxon>
        <taxon>Viridiplantae</taxon>
        <taxon>Streptophyta</taxon>
        <taxon>Embryophyta</taxon>
        <taxon>Tracheophyta</taxon>
        <taxon>Spermatophyta</taxon>
        <taxon>Magnoliopsida</taxon>
        <taxon>Liliopsida</taxon>
        <taxon>Acoraceae</taxon>
        <taxon>Acorus</taxon>
    </lineage>
</organism>
<dbReference type="AlphaFoldDB" id="A0AAV9F431"/>
<dbReference type="EMBL" id="JAUJYO010000003">
    <property type="protein sequence ID" value="KAK1320690.1"/>
    <property type="molecule type" value="Genomic_DNA"/>
</dbReference>
<dbReference type="InterPro" id="IPR045843">
    <property type="entry name" value="IND-like"/>
</dbReference>
<dbReference type="PANTHER" id="PTHR16223:SF238">
    <property type="entry name" value="TRANSCRIPTION FACTOR BHLH114"/>
    <property type="match status" value="1"/>
</dbReference>
<sequence length="277" mass="30614">MEQQQRQQHWPLFLRRARTTVRRPFFVQRLGYNSGFTEIPSNDYMFEAFTSSINGNPGHEKEERKQGHLVINEMSENEVNTKRGKASIGGGYAVTRQAKAQPVRRSQKLGDRVTALQQLVSPFGKQLLSSSYFDRNRNLQQGGGDNNEGDLRSRGLCLVPISSTASLTTPKSRAGELGDSLGPLGYGVLGELAGEDEADGGLDLPGSDGGLLVVPGELRTLLGELLEDVVDEAVHDAHGLARDPDVRVHLLQHLEYLDLEIFIEDKKHGNKLLKLYN</sequence>